<evidence type="ECO:0000313" key="7">
    <source>
        <dbReference type="Proteomes" id="UP000056466"/>
    </source>
</evidence>
<dbReference type="GO" id="GO:0005524">
    <property type="term" value="F:ATP binding"/>
    <property type="evidence" value="ECO:0007669"/>
    <property type="project" value="UniProtKB-KW"/>
</dbReference>
<reference evidence="6 7" key="1">
    <citation type="submission" date="2015-06" db="EMBL/GenBank/DDBJ databases">
        <title>Lineage-specific patterns of genome deterioration in obligate symbionts.</title>
        <authorList>
            <person name="Bennett G.M."/>
            <person name="McCutcheon J.P."/>
            <person name="McDonald B.R."/>
            <person name="Moran N.A."/>
        </authorList>
    </citation>
    <scope>NUCLEOTIDE SEQUENCE [LARGE SCALE GENOMIC DNA]</scope>
    <source>
        <strain evidence="6 7">B-GSS</strain>
    </source>
</reference>
<dbReference type="GO" id="GO:0035999">
    <property type="term" value="P:tetrahydrofolate interconversion"/>
    <property type="evidence" value="ECO:0007669"/>
    <property type="project" value="TreeGrafter"/>
</dbReference>
<keyword evidence="2 4" id="KW-0547">Nucleotide-binding</keyword>
<dbReference type="GO" id="GO:0009396">
    <property type="term" value="P:folic acid-containing compound biosynthetic process"/>
    <property type="evidence" value="ECO:0007669"/>
    <property type="project" value="TreeGrafter"/>
</dbReference>
<dbReference type="PANTHER" id="PTHR23407">
    <property type="entry name" value="ATPASE INHIBITOR/5-FORMYLTETRAHYDROFOLATE CYCLO-LIGASE"/>
    <property type="match status" value="1"/>
</dbReference>
<feature type="binding site" evidence="4">
    <location>
        <begin position="11"/>
        <end position="15"/>
    </location>
    <ligand>
        <name>ATP</name>
        <dbReference type="ChEBI" id="CHEBI:30616"/>
    </ligand>
</feature>
<evidence type="ECO:0000256" key="4">
    <source>
        <dbReference type="PIRSR" id="PIRSR006806-1"/>
    </source>
</evidence>
<gene>
    <name evidence="6" type="primary">fau</name>
    <name evidence="6" type="ORF">AB162_595</name>
</gene>
<dbReference type="GO" id="GO:0030272">
    <property type="term" value="F:5-formyltetrahydrofolate cyclo-ligase activity"/>
    <property type="evidence" value="ECO:0007669"/>
    <property type="project" value="UniProtKB-EC"/>
</dbReference>
<organism evidence="6 7">
    <name type="scientific">Candidatus Palibaumannia cicadellinicola</name>
    <dbReference type="NCBI Taxonomy" id="186490"/>
    <lineage>
        <taxon>Bacteria</taxon>
        <taxon>Pseudomonadati</taxon>
        <taxon>Pseudomonadota</taxon>
        <taxon>Gammaproteobacteria</taxon>
        <taxon>Candidatus Palibaumannia</taxon>
    </lineage>
</organism>
<protein>
    <recommendedName>
        <fullName evidence="5">5-formyltetrahydrofolate cyclo-ligase</fullName>
        <ecNumber evidence="5">6.3.3.2</ecNumber>
    </recommendedName>
</protein>
<feature type="binding site" evidence="4">
    <location>
        <position position="57"/>
    </location>
    <ligand>
        <name>substrate</name>
    </ligand>
</feature>
<dbReference type="PATRIC" id="fig|186490.8.peg.561"/>
<feature type="binding site" evidence="4">
    <location>
        <position position="62"/>
    </location>
    <ligand>
        <name>substrate</name>
    </ligand>
</feature>
<feature type="binding site" evidence="4">
    <location>
        <begin position="142"/>
        <end position="150"/>
    </location>
    <ligand>
        <name>ATP</name>
        <dbReference type="ChEBI" id="CHEBI:30616"/>
    </ligand>
</feature>
<dbReference type="Proteomes" id="UP000056466">
    <property type="component" value="Chromosome"/>
</dbReference>
<dbReference type="EC" id="6.3.3.2" evidence="5"/>
<keyword evidence="5" id="KW-0460">Magnesium</keyword>
<keyword evidence="6" id="KW-0436">Ligase</keyword>
<comment type="similarity">
    <text evidence="1 5">Belongs to the 5-formyltetrahydrofolate cyclo-ligase family.</text>
</comment>
<evidence type="ECO:0000256" key="3">
    <source>
        <dbReference type="ARBA" id="ARBA00022840"/>
    </source>
</evidence>
<dbReference type="RefSeq" id="WP_053097340.1">
    <property type="nucleotide sequence ID" value="NZ_CP011787.1"/>
</dbReference>
<dbReference type="EMBL" id="CP011787">
    <property type="protein sequence ID" value="AKZ66169.1"/>
    <property type="molecule type" value="Genomic_DNA"/>
</dbReference>
<dbReference type="OrthoDB" id="9801938at2"/>
<dbReference type="Gene3D" id="3.40.50.10420">
    <property type="entry name" value="NagB/RpiA/CoA transferase-like"/>
    <property type="match status" value="1"/>
</dbReference>
<keyword evidence="5" id="KW-0479">Metal-binding</keyword>
<dbReference type="AlphaFoldDB" id="A0A0K2BLU8"/>
<sequence>MTDKNHNFLLKQKIRKHARLQRLSLTMTQQDEAAKRVANIIGQDKRIKEANNFAIFISFDGEINTNYLINMLWNKNKKVYLPALHPLKNRPLLFINYTPTTSLVVNRLNLYEPPLDFKKVLSLEQIDILFIPLVAFDYYGNRLGMGGGFYDRTLQQYNNKLSCFIIGLAHDCQYYTTISLPIDRWDVPLPEIITPSFHFNWNQSFYNKKQN</sequence>
<accession>A0A0K2BLU8</accession>
<name>A0A0K2BLU8_9GAMM</name>
<dbReference type="InterPro" id="IPR024185">
    <property type="entry name" value="FTHF_cligase-like_sf"/>
</dbReference>
<dbReference type="GO" id="GO:0046872">
    <property type="term" value="F:metal ion binding"/>
    <property type="evidence" value="ECO:0007669"/>
    <property type="project" value="UniProtKB-KW"/>
</dbReference>
<evidence type="ECO:0000313" key="6">
    <source>
        <dbReference type="EMBL" id="AKZ66169.1"/>
    </source>
</evidence>
<dbReference type="NCBIfam" id="TIGR02727">
    <property type="entry name" value="MTHFS_bact"/>
    <property type="match status" value="1"/>
</dbReference>
<dbReference type="PANTHER" id="PTHR23407:SF1">
    <property type="entry name" value="5-FORMYLTETRAHYDROFOLATE CYCLO-LIGASE"/>
    <property type="match status" value="1"/>
</dbReference>
<comment type="cofactor">
    <cofactor evidence="5">
        <name>Mg(2+)</name>
        <dbReference type="ChEBI" id="CHEBI:18420"/>
    </cofactor>
</comment>
<dbReference type="InterPro" id="IPR002698">
    <property type="entry name" value="FTHF_cligase"/>
</dbReference>
<dbReference type="PIRSF" id="PIRSF006806">
    <property type="entry name" value="FTHF_cligase"/>
    <property type="match status" value="1"/>
</dbReference>
<evidence type="ECO:0000256" key="2">
    <source>
        <dbReference type="ARBA" id="ARBA00022741"/>
    </source>
</evidence>
<keyword evidence="3 4" id="KW-0067">ATP-binding</keyword>
<proteinExistence type="inferred from homology"/>
<keyword evidence="7" id="KW-1185">Reference proteome</keyword>
<dbReference type="SUPFAM" id="SSF100950">
    <property type="entry name" value="NagB/RpiA/CoA transferase-like"/>
    <property type="match status" value="1"/>
</dbReference>
<evidence type="ECO:0000256" key="5">
    <source>
        <dbReference type="RuleBase" id="RU361279"/>
    </source>
</evidence>
<comment type="catalytic activity">
    <reaction evidence="5">
        <text>(6S)-5-formyl-5,6,7,8-tetrahydrofolate + ATP = (6R)-5,10-methenyltetrahydrofolate + ADP + phosphate</text>
        <dbReference type="Rhea" id="RHEA:10488"/>
        <dbReference type="ChEBI" id="CHEBI:30616"/>
        <dbReference type="ChEBI" id="CHEBI:43474"/>
        <dbReference type="ChEBI" id="CHEBI:57455"/>
        <dbReference type="ChEBI" id="CHEBI:57457"/>
        <dbReference type="ChEBI" id="CHEBI:456216"/>
        <dbReference type="EC" id="6.3.3.2"/>
    </reaction>
</comment>
<dbReference type="InterPro" id="IPR037171">
    <property type="entry name" value="NagB/RpiA_transferase-like"/>
</dbReference>
<dbReference type="Pfam" id="PF01812">
    <property type="entry name" value="5-FTHF_cyc-lig"/>
    <property type="match status" value="1"/>
</dbReference>
<evidence type="ECO:0000256" key="1">
    <source>
        <dbReference type="ARBA" id="ARBA00010638"/>
    </source>
</evidence>
<dbReference type="KEGG" id="bcig:AB162_595"/>